<sequence length="472" mass="50300">MALTPRLFDWLGDGLGFGARRLLLAAAILLPPQIAAAQAWPETLQGHGGPVKSVAVDASGDRLLSTSFDYAALVWDKAAGEGALADPLRLVGHDAAVNHGAFLSGNRAVTVGDDSALILWDLTSGTILHRADGAGEKVLGLAVSADERYVAVASWANEARLYQLEPDRLILRHRLTQHRNNVNAVAFSADGGILYTASYDGGIRAFDTQSGSFLREIANLGWGVNVIEVLPGGGRLLFGVTDGKLGVLDTESGQEVKILPPHSRPVLSLALSADGQRAASGGGDGLIRVFATDGFELLEEFENPYGPVWGLAFTAQADSLFYVGLDDEVHVWQVAPRKPFEPVLGTFPRRFQVAETDDPGALQFARKCSVCHTLTPDDANRAGPTLYGVFGRKAGTVPGYPYSNALKDLDLVWTAQTISDLFDLGPDVVTPGSKMPIQRLKSVEDRDALVAYLEKATDPDAHGGPRNNTKGD</sequence>
<dbReference type="InterPro" id="IPR051179">
    <property type="entry name" value="WD_repeat_multifunction"/>
</dbReference>
<organism evidence="11 12">
    <name type="scientific">Roseibium aquae</name>
    <dbReference type="NCBI Taxonomy" id="1323746"/>
    <lineage>
        <taxon>Bacteria</taxon>
        <taxon>Pseudomonadati</taxon>
        <taxon>Pseudomonadota</taxon>
        <taxon>Alphaproteobacteria</taxon>
        <taxon>Hyphomicrobiales</taxon>
        <taxon>Stappiaceae</taxon>
        <taxon>Roseibium</taxon>
    </lineage>
</organism>
<dbReference type="Gene3D" id="1.10.760.10">
    <property type="entry name" value="Cytochrome c-like domain"/>
    <property type="match status" value="1"/>
</dbReference>
<dbReference type="InterPro" id="IPR002327">
    <property type="entry name" value="Cyt_c_1A/1B"/>
</dbReference>
<evidence type="ECO:0000256" key="4">
    <source>
        <dbReference type="ARBA" id="ARBA00022723"/>
    </source>
</evidence>
<keyword evidence="1" id="KW-0813">Transport</keyword>
<dbReference type="InterPro" id="IPR036322">
    <property type="entry name" value="WD40_repeat_dom_sf"/>
</dbReference>
<feature type="repeat" description="WD" evidence="8">
    <location>
        <begin position="259"/>
        <end position="290"/>
    </location>
</feature>
<dbReference type="GO" id="GO:0009055">
    <property type="term" value="F:electron transfer activity"/>
    <property type="evidence" value="ECO:0007669"/>
    <property type="project" value="InterPro"/>
</dbReference>
<dbReference type="Pfam" id="PF00034">
    <property type="entry name" value="Cytochrom_C"/>
    <property type="match status" value="1"/>
</dbReference>
<dbReference type="GO" id="GO:0046872">
    <property type="term" value="F:metal ion binding"/>
    <property type="evidence" value="ECO:0007669"/>
    <property type="project" value="UniProtKB-KW"/>
</dbReference>
<reference evidence="11" key="2">
    <citation type="submission" date="2020-09" db="EMBL/GenBank/DDBJ databases">
        <authorList>
            <person name="Sun Q."/>
            <person name="Zhou Y."/>
        </authorList>
    </citation>
    <scope>NUCLEOTIDE SEQUENCE</scope>
    <source>
        <strain evidence="11">CGMCC 1.12426</strain>
    </source>
</reference>
<evidence type="ECO:0000259" key="10">
    <source>
        <dbReference type="PROSITE" id="PS51007"/>
    </source>
</evidence>
<feature type="repeat" description="WD" evidence="8">
    <location>
        <begin position="90"/>
        <end position="130"/>
    </location>
</feature>
<evidence type="ECO:0000313" key="12">
    <source>
        <dbReference type="Proteomes" id="UP000605148"/>
    </source>
</evidence>
<dbReference type="InterPro" id="IPR015943">
    <property type="entry name" value="WD40/YVTN_repeat-like_dom_sf"/>
</dbReference>
<keyword evidence="3 9" id="KW-0349">Heme</keyword>
<evidence type="ECO:0000256" key="7">
    <source>
        <dbReference type="ARBA" id="ARBA00023004"/>
    </source>
</evidence>
<dbReference type="SUPFAM" id="SSF46626">
    <property type="entry name" value="Cytochrome c"/>
    <property type="match status" value="1"/>
</dbReference>
<feature type="domain" description="Cytochrome c" evidence="10">
    <location>
        <begin position="355"/>
        <end position="457"/>
    </location>
</feature>
<dbReference type="RefSeq" id="WP_150495388.1">
    <property type="nucleotide sequence ID" value="NZ_BMFA01000003.1"/>
</dbReference>
<keyword evidence="4 9" id="KW-0479">Metal-binding</keyword>
<evidence type="ECO:0000256" key="1">
    <source>
        <dbReference type="ARBA" id="ARBA00022448"/>
    </source>
</evidence>
<dbReference type="AlphaFoldDB" id="A0A916TF11"/>
<reference evidence="11" key="1">
    <citation type="journal article" date="2014" name="Int. J. Syst. Evol. Microbiol.">
        <title>Complete genome sequence of Corynebacterium casei LMG S-19264T (=DSM 44701T), isolated from a smear-ripened cheese.</title>
        <authorList>
            <consortium name="US DOE Joint Genome Institute (JGI-PGF)"/>
            <person name="Walter F."/>
            <person name="Albersmeier A."/>
            <person name="Kalinowski J."/>
            <person name="Ruckert C."/>
        </authorList>
    </citation>
    <scope>NUCLEOTIDE SEQUENCE</scope>
    <source>
        <strain evidence="11">CGMCC 1.12426</strain>
    </source>
</reference>
<dbReference type="PRINTS" id="PR00604">
    <property type="entry name" value="CYTCHRMECIAB"/>
</dbReference>
<feature type="repeat" description="WD" evidence="8">
    <location>
        <begin position="175"/>
        <end position="216"/>
    </location>
</feature>
<dbReference type="PANTHER" id="PTHR19857">
    <property type="entry name" value="MITOCHONDRIAL DIVISION PROTEIN 1-RELATED"/>
    <property type="match status" value="1"/>
</dbReference>
<evidence type="ECO:0000256" key="8">
    <source>
        <dbReference type="PROSITE-ProRule" id="PRU00221"/>
    </source>
</evidence>
<dbReference type="EMBL" id="BMFA01000003">
    <property type="protein sequence ID" value="GGB41989.1"/>
    <property type="molecule type" value="Genomic_DNA"/>
</dbReference>
<name>A0A916TF11_9HYPH</name>
<dbReference type="Proteomes" id="UP000605148">
    <property type="component" value="Unassembled WGS sequence"/>
</dbReference>
<dbReference type="InterPro" id="IPR019775">
    <property type="entry name" value="WD40_repeat_CS"/>
</dbReference>
<evidence type="ECO:0000256" key="5">
    <source>
        <dbReference type="ARBA" id="ARBA00022737"/>
    </source>
</evidence>
<dbReference type="PROSITE" id="PS00678">
    <property type="entry name" value="WD_REPEATS_1"/>
    <property type="match status" value="1"/>
</dbReference>
<comment type="caution">
    <text evidence="11">The sequence shown here is derived from an EMBL/GenBank/DDBJ whole genome shotgun (WGS) entry which is preliminary data.</text>
</comment>
<evidence type="ECO:0000256" key="2">
    <source>
        <dbReference type="ARBA" id="ARBA00022574"/>
    </source>
</evidence>
<protein>
    <recommendedName>
        <fullName evidence="10">Cytochrome c domain-containing protein</fullName>
    </recommendedName>
</protein>
<keyword evidence="7 9" id="KW-0408">Iron</keyword>
<dbReference type="SMART" id="SM00564">
    <property type="entry name" value="PQQ"/>
    <property type="match status" value="2"/>
</dbReference>
<evidence type="ECO:0000256" key="9">
    <source>
        <dbReference type="PROSITE-ProRule" id="PRU00433"/>
    </source>
</evidence>
<dbReference type="SMART" id="SM00320">
    <property type="entry name" value="WD40"/>
    <property type="match status" value="6"/>
</dbReference>
<dbReference type="PROSITE" id="PS50082">
    <property type="entry name" value="WD_REPEATS_2"/>
    <property type="match status" value="4"/>
</dbReference>
<evidence type="ECO:0000256" key="6">
    <source>
        <dbReference type="ARBA" id="ARBA00022982"/>
    </source>
</evidence>
<dbReference type="SUPFAM" id="SSF50978">
    <property type="entry name" value="WD40 repeat-like"/>
    <property type="match status" value="1"/>
</dbReference>
<dbReference type="GO" id="GO:0020037">
    <property type="term" value="F:heme binding"/>
    <property type="evidence" value="ECO:0007669"/>
    <property type="project" value="InterPro"/>
</dbReference>
<dbReference type="PROSITE" id="PS50294">
    <property type="entry name" value="WD_REPEATS_REGION"/>
    <property type="match status" value="2"/>
</dbReference>
<accession>A0A916TF11</accession>
<dbReference type="InterPro" id="IPR001680">
    <property type="entry name" value="WD40_rpt"/>
</dbReference>
<evidence type="ECO:0000313" key="11">
    <source>
        <dbReference type="EMBL" id="GGB41989.1"/>
    </source>
</evidence>
<keyword evidence="2 8" id="KW-0853">WD repeat</keyword>
<evidence type="ECO:0000256" key="3">
    <source>
        <dbReference type="ARBA" id="ARBA00022617"/>
    </source>
</evidence>
<dbReference type="InterPro" id="IPR009056">
    <property type="entry name" value="Cyt_c-like_dom"/>
</dbReference>
<dbReference type="PROSITE" id="PS51007">
    <property type="entry name" value="CYTC"/>
    <property type="match status" value="1"/>
</dbReference>
<dbReference type="CDD" id="cd00200">
    <property type="entry name" value="WD40"/>
    <property type="match status" value="1"/>
</dbReference>
<dbReference type="InterPro" id="IPR036909">
    <property type="entry name" value="Cyt_c-like_dom_sf"/>
</dbReference>
<proteinExistence type="predicted"/>
<gene>
    <name evidence="11" type="ORF">GCM10011316_12460</name>
</gene>
<dbReference type="OrthoDB" id="9805828at2"/>
<dbReference type="Pfam" id="PF00400">
    <property type="entry name" value="WD40"/>
    <property type="match status" value="3"/>
</dbReference>
<dbReference type="InterPro" id="IPR018391">
    <property type="entry name" value="PQQ_b-propeller_rpt"/>
</dbReference>
<keyword evidence="6" id="KW-0249">Electron transport</keyword>
<dbReference type="Gene3D" id="2.130.10.10">
    <property type="entry name" value="YVTN repeat-like/Quinoprotein amine dehydrogenase"/>
    <property type="match status" value="2"/>
</dbReference>
<feature type="repeat" description="WD" evidence="8">
    <location>
        <begin position="44"/>
        <end position="76"/>
    </location>
</feature>
<keyword evidence="5" id="KW-0677">Repeat</keyword>
<keyword evidence="12" id="KW-1185">Reference proteome</keyword>